<reference evidence="2" key="1">
    <citation type="journal article" date="2023" name="Front. Plant Sci.">
        <title>Chromosomal-level genome assembly of Melastoma candidum provides insights into trichome evolution.</title>
        <authorList>
            <person name="Zhong Y."/>
            <person name="Wu W."/>
            <person name="Sun C."/>
            <person name="Zou P."/>
            <person name="Liu Y."/>
            <person name="Dai S."/>
            <person name="Zhou R."/>
        </authorList>
    </citation>
    <scope>NUCLEOTIDE SEQUENCE [LARGE SCALE GENOMIC DNA]</scope>
</reference>
<proteinExistence type="predicted"/>
<comment type="caution">
    <text evidence="1">The sequence shown here is derived from an EMBL/GenBank/DDBJ whole genome shotgun (WGS) entry which is preliminary data.</text>
</comment>
<evidence type="ECO:0000313" key="1">
    <source>
        <dbReference type="EMBL" id="KAI4320064.1"/>
    </source>
</evidence>
<protein>
    <submittedName>
        <fullName evidence="1">Uncharacterized protein</fullName>
    </submittedName>
</protein>
<gene>
    <name evidence="1" type="ORF">MLD38_033583</name>
</gene>
<accession>A0ACB9M9V2</accession>
<keyword evidence="2" id="KW-1185">Reference proteome</keyword>
<dbReference type="EMBL" id="CM042889">
    <property type="protein sequence ID" value="KAI4320064.1"/>
    <property type="molecule type" value="Genomic_DNA"/>
</dbReference>
<dbReference type="Proteomes" id="UP001057402">
    <property type="component" value="Chromosome 10"/>
</dbReference>
<name>A0ACB9M9V2_9MYRT</name>
<evidence type="ECO:0000313" key="2">
    <source>
        <dbReference type="Proteomes" id="UP001057402"/>
    </source>
</evidence>
<organism evidence="1 2">
    <name type="scientific">Melastoma candidum</name>
    <dbReference type="NCBI Taxonomy" id="119954"/>
    <lineage>
        <taxon>Eukaryota</taxon>
        <taxon>Viridiplantae</taxon>
        <taxon>Streptophyta</taxon>
        <taxon>Embryophyta</taxon>
        <taxon>Tracheophyta</taxon>
        <taxon>Spermatophyta</taxon>
        <taxon>Magnoliopsida</taxon>
        <taxon>eudicotyledons</taxon>
        <taxon>Gunneridae</taxon>
        <taxon>Pentapetalae</taxon>
        <taxon>rosids</taxon>
        <taxon>malvids</taxon>
        <taxon>Myrtales</taxon>
        <taxon>Melastomataceae</taxon>
        <taxon>Melastomatoideae</taxon>
        <taxon>Melastomateae</taxon>
        <taxon>Melastoma</taxon>
    </lineage>
</organism>
<sequence length="731" mass="82517">MAVWRLFRRSSADFLLQGFESGSSWRFLVTRRCHSASQTGLYGFAPLKTAGGFKIFVDEAIERSNELITYIKSHPSPTEIINAMDEISNTVCCVVDSAELCRHTHPDREFVHEANKASMRMNEYLHDLNTNSSLYNAVKEAEMSGHLMTKEARRAATNLRMDFEKGGIHLSNEKLDRVNKLNVEISSLCREFGENIIMDPGHVDVFPATLIPKHLHHLCKPIHKSRTGMATGLSISRNTSKERGLRVPTDATTLSSILQWTTDEEVRKKAYINGNSTPFANIDVLGKLIATRHELAQIIGYRSYIDFVVRQNMASSSRVVKSFLLEMSEMIRGKANQEFNAIKMFKRERNGYGSADLEPWDEAYYTAMMKSSMLNLDSSVVASYFPLPSCIKGLKLLVESLFGASFRSIPLSPGESWHTDVIKMCLHHPHEGDLGYLYLDLYAREGKYPGCAHFAVKGGRRISNNEYQLPVVALVCNFSGSPNSSSARLNQWEVETLFHEFGHALHSLLSRTDYQHFSGTRVVLDLAETPSNLFEYYASDYRVLRMFAKHYSTGETIPEKLVEAMQNARKMFAATELQRQIFYAMVDQTLFGDQAPLQRNTSSTVADIKQKFTCWKHVDGTHWQARFSHLLNYGAGYYSYLYAKCLSSTIWKKVCQDDPLSLATGDALRTKFLQHGGAKEPSEMLNDLVGGGILRDHGEGIVPDITCLAEEMELVMDGEQMEVLSNLVRKQ</sequence>